<protein>
    <recommendedName>
        <fullName evidence="6">Pyrophosphate--fructose 6-phosphate 1-phosphotransferase</fullName>
        <ecNumber evidence="6">2.7.1.90</ecNumber>
    </recommendedName>
    <alternativeName>
        <fullName evidence="6">6-phosphofructokinase, pyrophosphate dependent</fullName>
    </alternativeName>
    <alternativeName>
        <fullName evidence="6">PPi-dependent phosphofructokinase</fullName>
        <shortName evidence="6">PPi-PFK</shortName>
    </alternativeName>
    <alternativeName>
        <fullName evidence="6">Pyrophosphate-dependent 6-phosphofructose-1-kinase</fullName>
    </alternativeName>
</protein>
<feature type="binding site" evidence="6">
    <location>
        <position position="115"/>
    </location>
    <ligand>
        <name>Mg(2+)</name>
        <dbReference type="ChEBI" id="CHEBI:18420"/>
        <note>catalytic</note>
    </ligand>
</feature>
<evidence type="ECO:0000313" key="9">
    <source>
        <dbReference type="Proteomes" id="UP000657177"/>
    </source>
</evidence>
<keyword evidence="9" id="KW-1185">Reference proteome</keyword>
<feature type="site" description="Important for catalytic activity; stabilizes the transition state when the phosphoryl donor is PPi" evidence="6">
    <location>
        <position position="142"/>
    </location>
</feature>
<dbReference type="InterPro" id="IPR035966">
    <property type="entry name" value="PKF_sf"/>
</dbReference>
<feature type="domain" description="Phosphofructokinase" evidence="7">
    <location>
        <begin position="12"/>
        <end position="287"/>
    </location>
</feature>
<feature type="site" description="Important for catalytic activity and substrate specificity; stabilizes the transition state when the phosphoryl donor is PPi; prevents ATP from binding by mimicking the alpha-phosphate group of ATP" evidence="6">
    <location>
        <position position="116"/>
    </location>
</feature>
<dbReference type="EC" id="2.7.1.90" evidence="6"/>
<keyword evidence="4 6" id="KW-0418">Kinase</keyword>
<dbReference type="NCBIfam" id="NF010675">
    <property type="entry name" value="PRK14072.1"/>
    <property type="match status" value="1"/>
</dbReference>
<evidence type="ECO:0000256" key="2">
    <source>
        <dbReference type="ARBA" id="ARBA00022679"/>
    </source>
</evidence>
<dbReference type="InterPro" id="IPR000023">
    <property type="entry name" value="Phosphofructokinase_dom"/>
</dbReference>
<comment type="caution">
    <text evidence="6">Lacks conserved residue(s) required for the propagation of feature annotation.</text>
</comment>
<comment type="cofactor">
    <cofactor evidence="1 6">
        <name>Mg(2+)</name>
        <dbReference type="ChEBI" id="CHEBI:18420"/>
    </cofactor>
</comment>
<evidence type="ECO:0000313" key="8">
    <source>
        <dbReference type="EMBL" id="MBA2133569.1"/>
    </source>
</evidence>
<dbReference type="InterPro" id="IPR011404">
    <property type="entry name" value="PPi-PFK"/>
</dbReference>
<keyword evidence="5 6" id="KW-0460">Magnesium</keyword>
<accession>A0A8J6I2N4</accession>
<dbReference type="InterPro" id="IPR022953">
    <property type="entry name" value="ATP_PFK"/>
</dbReference>
<keyword evidence="6" id="KW-0324">Glycolysis</keyword>
<sequence length="419" mass="46451">MSELKGAAIFGQSGGPTAVINASAAGVFLEALKQENITAVYGAAHGIRGILEEKFYDMSKEDPYELELLKTTPSSALGSVRYKLKNAEEDETDYKRLLEVFKKYNIRYFFYNGGNDSMDTCNKVSKYMQKVGYECRVMGVPKTIDNDLWGTDHCPGYGSAARYIATSIMEIYHDARVYDQGQITVLEIMGRNAGWLTAAAALAKHAGYGPDLIYLPELPFDMEKFLDEVNDLYRKQKNVIVAVSEGIKDKDGKYISEYGTELAYKDSFGHVQLGGLASTLVNFLKAKTNAKIRGIEFSLLQRCAAHLGSKTDVNEAVLAGEMAVKYAVEGKTDYMVAFERAAGPEYKCNIKLVNLSEVANKEKKVPLEWIDENGTGLKQEFIDYALPLIQGESSPPMVNSLPRFARLKKVLATEPAMCR</sequence>
<proteinExistence type="inferred from homology"/>
<dbReference type="PRINTS" id="PR00476">
    <property type="entry name" value="PHFRCTKINASE"/>
</dbReference>
<dbReference type="UniPathway" id="UPA00109">
    <property type="reaction ID" value="UER00182"/>
</dbReference>
<feature type="active site" description="Proton acceptor" evidence="6">
    <location>
        <position position="145"/>
    </location>
</feature>
<evidence type="ECO:0000259" key="7">
    <source>
        <dbReference type="Pfam" id="PF00365"/>
    </source>
</evidence>
<comment type="pathway">
    <text evidence="6">Carbohydrate degradation; glycolysis; D-glyceraldehyde 3-phosphate and glycerone phosphate from D-glucose: step 3/4.</text>
</comment>
<gene>
    <name evidence="6" type="primary">pfp</name>
    <name evidence="8" type="ORF">G5B42_08465</name>
</gene>
<dbReference type="HAMAP" id="MF_01978">
    <property type="entry name" value="Phosphofructokinase_II_B2"/>
    <property type="match status" value="1"/>
</dbReference>
<keyword evidence="2 6" id="KW-0808">Transferase</keyword>
<dbReference type="GO" id="GO:0046872">
    <property type="term" value="F:metal ion binding"/>
    <property type="evidence" value="ECO:0007669"/>
    <property type="project" value="UniProtKB-KW"/>
</dbReference>
<keyword evidence="3 6" id="KW-0479">Metal-binding</keyword>
<comment type="similarity">
    <text evidence="6">Belongs to the phosphofructokinase type A (PFKA) family. PPi-dependent PFK group II subfamily. Clade 'B2' sub-subfamily.</text>
</comment>
<dbReference type="Gene3D" id="3.40.50.460">
    <property type="entry name" value="Phosphofructokinase domain"/>
    <property type="match status" value="1"/>
</dbReference>
<dbReference type="InterPro" id="IPR050929">
    <property type="entry name" value="PFKA"/>
</dbReference>
<reference evidence="8" key="1">
    <citation type="submission" date="2020-06" db="EMBL/GenBank/DDBJ databases">
        <title>Novel chitinolytic bacterium.</title>
        <authorList>
            <person name="Ungkulpasvich U."/>
            <person name="Kosugi A."/>
            <person name="Uke A."/>
        </authorList>
    </citation>
    <scope>NUCLEOTIDE SEQUENCE</scope>
    <source>
        <strain evidence="8">UUS1-1</strain>
    </source>
</reference>
<feature type="binding site" evidence="6">
    <location>
        <begin position="143"/>
        <end position="145"/>
    </location>
    <ligand>
        <name>substrate</name>
    </ligand>
</feature>
<feature type="binding site" evidence="6">
    <location>
        <position position="15"/>
    </location>
    <ligand>
        <name>diphosphate</name>
        <dbReference type="ChEBI" id="CHEBI:33019"/>
    </ligand>
</feature>
<evidence type="ECO:0000256" key="1">
    <source>
        <dbReference type="ARBA" id="ARBA00001946"/>
    </source>
</evidence>
<dbReference type="Proteomes" id="UP000657177">
    <property type="component" value="Unassembled WGS sequence"/>
</dbReference>
<comment type="function">
    <text evidence="6">Catalyzes the phosphorylation of D-fructose 6-phosphate, the first committing step of glycolysis. Uses inorganic phosphate (PPi) as phosphoryl donor instead of ATP like common ATP-dependent phosphofructokinases (ATP-PFKs), which renders the reaction reversible, and can thus function both in glycolysis and gluconeogenesis. Consistently, PPi-PFK can replace the enzymes of both the forward (ATP-PFK) and reverse (fructose-bisphosphatase (FBPase)) reactions.</text>
</comment>
<feature type="binding site" evidence="6">
    <location>
        <begin position="189"/>
        <end position="191"/>
    </location>
    <ligand>
        <name>substrate</name>
    </ligand>
</feature>
<dbReference type="GO" id="GO:0003872">
    <property type="term" value="F:6-phosphofructokinase activity"/>
    <property type="evidence" value="ECO:0007669"/>
    <property type="project" value="UniProtKB-UniRule"/>
</dbReference>
<evidence type="ECO:0000256" key="4">
    <source>
        <dbReference type="ARBA" id="ARBA00022777"/>
    </source>
</evidence>
<dbReference type="Pfam" id="PF00365">
    <property type="entry name" value="PFK"/>
    <property type="match status" value="1"/>
</dbReference>
<dbReference type="AlphaFoldDB" id="A0A8J6I2N4"/>
<comment type="subcellular location">
    <subcellularLocation>
        <location evidence="6">Cytoplasm</location>
    </subcellularLocation>
</comment>
<comment type="caution">
    <text evidence="8">The sequence shown here is derived from an EMBL/GenBank/DDBJ whole genome shotgun (WGS) entry which is preliminary data.</text>
</comment>
<dbReference type="PIRSF" id="PIRSF036483">
    <property type="entry name" value="PFK_XF0274"/>
    <property type="match status" value="1"/>
</dbReference>
<feature type="binding site" evidence="6">
    <location>
        <position position="245"/>
    </location>
    <ligand>
        <name>substrate</name>
    </ligand>
</feature>
<comment type="catalytic activity">
    <reaction evidence="6">
        <text>beta-D-fructose 6-phosphate + diphosphate = beta-D-fructose 1,6-bisphosphate + phosphate + H(+)</text>
        <dbReference type="Rhea" id="RHEA:13613"/>
        <dbReference type="ChEBI" id="CHEBI:15378"/>
        <dbReference type="ChEBI" id="CHEBI:32966"/>
        <dbReference type="ChEBI" id="CHEBI:33019"/>
        <dbReference type="ChEBI" id="CHEBI:43474"/>
        <dbReference type="ChEBI" id="CHEBI:57634"/>
        <dbReference type="EC" id="2.7.1.90"/>
    </reaction>
</comment>
<comment type="activity regulation">
    <text evidence="6">Non-allosteric.</text>
</comment>
<dbReference type="SUPFAM" id="SSF53784">
    <property type="entry name" value="Phosphofructokinase"/>
    <property type="match status" value="1"/>
</dbReference>
<evidence type="ECO:0000256" key="3">
    <source>
        <dbReference type="ARBA" id="ARBA00022723"/>
    </source>
</evidence>
<dbReference type="GO" id="GO:0005737">
    <property type="term" value="C:cytoplasm"/>
    <property type="evidence" value="ECO:0007669"/>
    <property type="project" value="UniProtKB-SubCell"/>
</dbReference>
<dbReference type="GO" id="GO:0006002">
    <property type="term" value="P:fructose 6-phosphate metabolic process"/>
    <property type="evidence" value="ECO:0007669"/>
    <property type="project" value="InterPro"/>
</dbReference>
<evidence type="ECO:0000256" key="5">
    <source>
        <dbReference type="ARBA" id="ARBA00022842"/>
    </source>
</evidence>
<name>A0A8J6I2N4_9FIRM</name>
<organism evidence="8 9">
    <name type="scientific">Capillibacterium thermochitinicola</name>
    <dbReference type="NCBI Taxonomy" id="2699427"/>
    <lineage>
        <taxon>Bacteria</taxon>
        <taxon>Bacillati</taxon>
        <taxon>Bacillota</taxon>
        <taxon>Capillibacterium</taxon>
    </lineage>
</organism>
<evidence type="ECO:0000256" key="6">
    <source>
        <dbReference type="HAMAP-Rule" id="MF_01978"/>
    </source>
</evidence>
<dbReference type="GO" id="GO:0047334">
    <property type="term" value="F:diphosphate-fructose-6-phosphate 1-phosphotransferase activity"/>
    <property type="evidence" value="ECO:0007669"/>
    <property type="project" value="UniProtKB-EC"/>
</dbReference>
<dbReference type="PANTHER" id="PTHR45770">
    <property type="entry name" value="ATP-DEPENDENT 6-PHOSPHOFRUCTOKINASE 1"/>
    <property type="match status" value="1"/>
</dbReference>
<dbReference type="EMBL" id="JAAKDE010000016">
    <property type="protein sequence ID" value="MBA2133569.1"/>
    <property type="molecule type" value="Genomic_DNA"/>
</dbReference>
<dbReference type="Gene3D" id="3.40.50.450">
    <property type="match status" value="1"/>
</dbReference>
<comment type="subunit">
    <text evidence="6">Homodimer.</text>
</comment>
<dbReference type="RefSeq" id="WP_181340039.1">
    <property type="nucleotide sequence ID" value="NZ_JAAKDE010000016.1"/>
</dbReference>
<keyword evidence="6" id="KW-0963">Cytoplasm</keyword>